<evidence type="ECO:0000313" key="2">
    <source>
        <dbReference type="Proteomes" id="UP000003434"/>
    </source>
</evidence>
<dbReference type="eggNOG" id="ENOG5030H3V">
    <property type="taxonomic scope" value="Bacteria"/>
</dbReference>
<comment type="caution">
    <text evidence="1">The sequence shown here is derived from an EMBL/GenBank/DDBJ whole genome shotgun (WGS) entry which is preliminary data.</text>
</comment>
<name>E6LM94_9FIRM</name>
<dbReference type="AlphaFoldDB" id="E6LM94"/>
<dbReference type="HOGENOM" id="CLU_3100272_0_0_9"/>
<accession>E6LM94</accession>
<evidence type="ECO:0000313" key="1">
    <source>
        <dbReference type="EMBL" id="EFU77080.1"/>
    </source>
</evidence>
<reference evidence="1 2" key="1">
    <citation type="submission" date="2010-12" db="EMBL/GenBank/DDBJ databases">
        <authorList>
            <person name="Muzny D."/>
            <person name="Qin X."/>
            <person name="Deng J."/>
            <person name="Jiang H."/>
            <person name="Liu Y."/>
            <person name="Qu J."/>
            <person name="Song X.-Z."/>
            <person name="Zhang L."/>
            <person name="Thornton R."/>
            <person name="Coyle M."/>
            <person name="Francisco L."/>
            <person name="Jackson L."/>
            <person name="Javaid M."/>
            <person name="Korchina V."/>
            <person name="Kovar C."/>
            <person name="Mata R."/>
            <person name="Mathew T."/>
            <person name="Ngo R."/>
            <person name="Nguyen L."/>
            <person name="Nguyen N."/>
            <person name="Okwuonu G."/>
            <person name="Ongeri F."/>
            <person name="Pham C."/>
            <person name="Simmons D."/>
            <person name="Wilczek-Boney K."/>
            <person name="Hale W."/>
            <person name="Jakkamsetti A."/>
            <person name="Pham P."/>
            <person name="Ruth R."/>
            <person name="San Lucas F."/>
            <person name="Warren J."/>
            <person name="Zhang J."/>
            <person name="Zhao Z."/>
            <person name="Zhou C."/>
            <person name="Zhu D."/>
            <person name="Lee S."/>
            <person name="Bess C."/>
            <person name="Blankenburg K."/>
            <person name="Forbes L."/>
            <person name="Fu Q."/>
            <person name="Gubbala S."/>
            <person name="Hirani K."/>
            <person name="Jayaseelan J.C."/>
            <person name="Lara F."/>
            <person name="Munidasa M."/>
            <person name="Palculict T."/>
            <person name="Patil S."/>
            <person name="Pu L.-L."/>
            <person name="Saada N."/>
            <person name="Tang L."/>
            <person name="Weissenberger G."/>
            <person name="Zhu Y."/>
            <person name="Hemphill L."/>
            <person name="Shang Y."/>
            <person name="Youmans B."/>
            <person name="Ayvaz T."/>
            <person name="Ross M."/>
            <person name="Santibanez J."/>
            <person name="Aqrawi P."/>
            <person name="Gross S."/>
            <person name="Joshi V."/>
            <person name="Fowler G."/>
            <person name="Nazareth L."/>
            <person name="Reid J."/>
            <person name="Worley K."/>
            <person name="Petrosino J."/>
            <person name="Highlander S."/>
            <person name="Gibbs R."/>
        </authorList>
    </citation>
    <scope>NUCLEOTIDE SEQUENCE [LARGE SCALE GENOMIC DNA]</scope>
    <source>
        <strain evidence="1 2">DSM 3986</strain>
    </source>
</reference>
<sequence>MINANEIKADQIKELIGLNLEPLQYDDYRFLKSLNNIIIEYVNAKYKEDLE</sequence>
<dbReference type="RefSeq" id="WP_008750846.1">
    <property type="nucleotide sequence ID" value="NZ_GL622296.1"/>
</dbReference>
<gene>
    <name evidence="1" type="ORF">HMPREF0381_1079</name>
</gene>
<dbReference type="EMBL" id="AEPW01000045">
    <property type="protein sequence ID" value="EFU77080.1"/>
    <property type="molecule type" value="Genomic_DNA"/>
</dbReference>
<protein>
    <submittedName>
        <fullName evidence="1">Uncharacterized protein</fullName>
    </submittedName>
</protein>
<organism evidence="1 2">
    <name type="scientific">Lachnoanaerobaculum saburreum DSM 3986</name>
    <dbReference type="NCBI Taxonomy" id="887325"/>
    <lineage>
        <taxon>Bacteria</taxon>
        <taxon>Bacillati</taxon>
        <taxon>Bacillota</taxon>
        <taxon>Clostridia</taxon>
        <taxon>Lachnospirales</taxon>
        <taxon>Lachnospiraceae</taxon>
        <taxon>Lachnoanaerobaculum</taxon>
    </lineage>
</organism>
<dbReference type="Proteomes" id="UP000003434">
    <property type="component" value="Unassembled WGS sequence"/>
</dbReference>
<proteinExistence type="predicted"/>